<feature type="signal peptide" evidence="2">
    <location>
        <begin position="1"/>
        <end position="25"/>
    </location>
</feature>
<organism evidence="3 4">
    <name type="scientific">Candidatus Magnetobacterium casense</name>
    <dbReference type="NCBI Taxonomy" id="1455061"/>
    <lineage>
        <taxon>Bacteria</taxon>
        <taxon>Pseudomonadati</taxon>
        <taxon>Nitrospirota</taxon>
        <taxon>Thermodesulfovibrionia</taxon>
        <taxon>Thermodesulfovibrionales</taxon>
        <taxon>Candidatus Magnetobacteriaceae</taxon>
        <taxon>Candidatus Magnetobacterium</taxon>
    </lineage>
</organism>
<proteinExistence type="predicted"/>
<dbReference type="EMBL" id="JABXWD010000489">
    <property type="protein sequence ID" value="MBV6343220.1"/>
    <property type="molecule type" value="Genomic_DNA"/>
</dbReference>
<protein>
    <recommendedName>
        <fullName evidence="5">Secreted protein</fullName>
    </recommendedName>
</protein>
<evidence type="ECO:0000313" key="3">
    <source>
        <dbReference type="EMBL" id="MBV6343220.1"/>
    </source>
</evidence>
<feature type="chain" id="PRO_5046268873" description="Secreted protein" evidence="2">
    <location>
        <begin position="26"/>
        <end position="642"/>
    </location>
</feature>
<name>A0ABS6S304_9BACT</name>
<evidence type="ECO:0000256" key="1">
    <source>
        <dbReference type="SAM" id="MobiDB-lite"/>
    </source>
</evidence>
<feature type="region of interest" description="Disordered" evidence="1">
    <location>
        <begin position="618"/>
        <end position="642"/>
    </location>
</feature>
<comment type="caution">
    <text evidence="3">The sequence shown here is derived from an EMBL/GenBank/DDBJ whole genome shotgun (WGS) entry which is preliminary data.</text>
</comment>
<keyword evidence="2" id="KW-0732">Signal</keyword>
<keyword evidence="4" id="KW-1185">Reference proteome</keyword>
<evidence type="ECO:0000313" key="4">
    <source>
        <dbReference type="Proteomes" id="UP001196980"/>
    </source>
</evidence>
<dbReference type="Proteomes" id="UP001196980">
    <property type="component" value="Unassembled WGS sequence"/>
</dbReference>
<feature type="non-terminal residue" evidence="3">
    <location>
        <position position="642"/>
    </location>
</feature>
<evidence type="ECO:0008006" key="5">
    <source>
        <dbReference type="Google" id="ProtNLM"/>
    </source>
</evidence>
<sequence>MIKRFCLSMAMAVAATLLVVVPVLAAYYAYIYVEESDGNSYDQVPLSVDCNTTRLAQGDFISSTALDTRVLTGSSEQLPHMVADDKVMFVTDLEAYEDKTLIFYMGATSLSSFPIIVGYNGSFETPDDPDLELGYVMELLIDGYFDTSAGADKNILYKEDAFKVCINGANNLSVQALNTSGAIQWVMSYNNFTTGEHTVYIIANGLGAFLYVDNFVTPKDTENLFDCHEYTMHAGTYPYLDTTKRSSFFYNDLYWAFYMKPVATDAHNIFYQTSSDGASWSGENTIASAGETTNNGFSVWQQGSSLHIAYGAANSGTNDYIYYRHGTPEGNGTITWTTAWQVAVDLGVRNAESETSIAVDSSGYPFIAYGSSQSTTDYTSMTKSSTNNGTWTTAGGYPSDVDWTTTGHRQSMTAYQTDQKMYLLWNLGYLQGKYYSGGWEAPVALDATGTVNYFSAAADPDDNLYIAYARASGSVRLIVRYADGTWSSNYEITASGSMPSVSYNTGTGLIYITFVSGSYIQCITLDQDGLAEAHTLLTPPSVAGAGLSVSPYGDPLGMMYTAGGTTEHITFVFPYQWNDNGNDWVWMQNNVMSYADDIQMAIDGVLQLEYKPDSIIQGTTLPDEQNDNDATITWGTNPTGVT</sequence>
<reference evidence="3 4" key="1">
    <citation type="journal article" date="2020" name="J Geophys Res Biogeosci">
        <title>Magnetotaxis as an Adaptation to Enable Bacterial Shuttling of Microbial Sulfur and Sulfur Cycling Across Aquatic Oxic#Anoxic Interfaces.</title>
        <authorList>
            <person name="Li J."/>
            <person name="Liu P."/>
            <person name="Wang J."/>
            <person name="Roberts A.P."/>
            <person name="Pan Y."/>
        </authorList>
    </citation>
    <scope>NUCLEOTIDE SEQUENCE [LARGE SCALE GENOMIC DNA]</scope>
    <source>
        <strain evidence="3 4">MYR-1_YQ</strain>
    </source>
</reference>
<accession>A0ABS6S304</accession>
<evidence type="ECO:0000256" key="2">
    <source>
        <dbReference type="SAM" id="SignalP"/>
    </source>
</evidence>
<gene>
    <name evidence="3" type="ORF">HWQ67_16695</name>
</gene>